<feature type="non-terminal residue" evidence="3">
    <location>
        <position position="1"/>
    </location>
</feature>
<dbReference type="InterPro" id="IPR052976">
    <property type="entry name" value="Scoloptoxin-like"/>
</dbReference>
<dbReference type="Pfam" id="PF01607">
    <property type="entry name" value="CBM_14"/>
    <property type="match status" value="1"/>
</dbReference>
<dbReference type="InterPro" id="IPR036508">
    <property type="entry name" value="Chitin-bd_dom_sf"/>
</dbReference>
<keyword evidence="4" id="KW-1185">Reference proteome</keyword>
<evidence type="ECO:0000259" key="2">
    <source>
        <dbReference type="PROSITE" id="PS50940"/>
    </source>
</evidence>
<dbReference type="SUPFAM" id="SSF57625">
    <property type="entry name" value="Invertebrate chitin-binding proteins"/>
    <property type="match status" value="1"/>
</dbReference>
<dbReference type="SMART" id="SM00494">
    <property type="entry name" value="ChtBD2"/>
    <property type="match status" value="1"/>
</dbReference>
<dbReference type="PROSITE" id="PS50940">
    <property type="entry name" value="CHIT_BIND_II"/>
    <property type="match status" value="1"/>
</dbReference>
<dbReference type="Proteomes" id="UP000324832">
    <property type="component" value="Unassembled WGS sequence"/>
</dbReference>
<gene>
    <name evidence="3" type="ORF">LSINAPIS_LOCUS8309</name>
</gene>
<feature type="region of interest" description="Disordered" evidence="1">
    <location>
        <begin position="135"/>
        <end position="223"/>
    </location>
</feature>
<feature type="compositionally biased region" description="Polar residues" evidence="1">
    <location>
        <begin position="151"/>
        <end position="171"/>
    </location>
</feature>
<evidence type="ECO:0000313" key="3">
    <source>
        <dbReference type="EMBL" id="VVC96911.1"/>
    </source>
</evidence>
<dbReference type="AlphaFoldDB" id="A0A5E4QHX3"/>
<feature type="region of interest" description="Disordered" evidence="1">
    <location>
        <begin position="389"/>
        <end position="411"/>
    </location>
</feature>
<name>A0A5E4QHX3_9NEOP</name>
<reference evidence="3 4" key="1">
    <citation type="submission" date="2017-07" db="EMBL/GenBank/DDBJ databases">
        <authorList>
            <person name="Talla V."/>
            <person name="Backstrom N."/>
        </authorList>
    </citation>
    <scope>NUCLEOTIDE SEQUENCE [LARGE SCALE GENOMIC DNA]</scope>
</reference>
<sequence>AGSRVQVPATRFTCGGRPSGYYADVDTGCQVYHMCDGLGRQFSYSCPNTTLFQQRMLVCDHWYMVNCSNSESDYDANLLIGQRDKPFVSEEEMRQRTPRPDILSVPPNNNFYDGLRESESKFSIHPGNSIVGIADSISNNNDLDSDKQNYRPPSSWSTGVGQRPTAPSISVDNEDDSSNTKTNISPDITDVGTNHDQFGNKRPSTIHTPIFENPTNVNLPSKVLLPPLNPSTTTEAYPIDIRLKNSQDPVYNFIKRFDPNSPDNLGTSMTKTQILDINKQLPVGQDSSEEDRIERKNKNFGNNINVVKGDKKKTTEEKARFDTVNVKEEPISNINPNNVQAPSRELELPKLDFPATTLTTTMGPPIYYQWKWAVPAFDLELPKVANFTNISDSPQPKPGKRPFSNIPRTTPRTIDLTPSNTEYNISSYFVPDYVFPLDSPHPGYGDEDARTSFQVDVSRPGRSSYGENPKCPHCHPAYVIPGTCEPCIVKG</sequence>
<feature type="compositionally biased region" description="Basic and acidic residues" evidence="1">
    <location>
        <begin position="89"/>
        <end position="99"/>
    </location>
</feature>
<dbReference type="PANTHER" id="PTHR22933:SF44">
    <property type="entry name" value="RE15157P"/>
    <property type="match status" value="1"/>
</dbReference>
<evidence type="ECO:0000313" key="4">
    <source>
        <dbReference type="Proteomes" id="UP000324832"/>
    </source>
</evidence>
<feature type="domain" description="Chitin-binding type-2" evidence="2">
    <location>
        <begin position="11"/>
        <end position="69"/>
    </location>
</feature>
<evidence type="ECO:0000256" key="1">
    <source>
        <dbReference type="SAM" id="MobiDB-lite"/>
    </source>
</evidence>
<accession>A0A5E4QHX3</accession>
<dbReference type="GO" id="GO:0005576">
    <property type="term" value="C:extracellular region"/>
    <property type="evidence" value="ECO:0007669"/>
    <property type="project" value="InterPro"/>
</dbReference>
<dbReference type="EMBL" id="FZQP02002935">
    <property type="protein sequence ID" value="VVC96911.1"/>
    <property type="molecule type" value="Genomic_DNA"/>
</dbReference>
<proteinExistence type="predicted"/>
<dbReference type="Gene3D" id="2.170.140.10">
    <property type="entry name" value="Chitin binding domain"/>
    <property type="match status" value="1"/>
</dbReference>
<dbReference type="PANTHER" id="PTHR22933">
    <property type="entry name" value="FI18007P1-RELATED"/>
    <property type="match status" value="1"/>
</dbReference>
<dbReference type="GO" id="GO:0008061">
    <property type="term" value="F:chitin binding"/>
    <property type="evidence" value="ECO:0007669"/>
    <property type="project" value="InterPro"/>
</dbReference>
<dbReference type="InterPro" id="IPR002557">
    <property type="entry name" value="Chitin-bd_dom"/>
</dbReference>
<organism evidence="3 4">
    <name type="scientific">Leptidea sinapis</name>
    <dbReference type="NCBI Taxonomy" id="189913"/>
    <lineage>
        <taxon>Eukaryota</taxon>
        <taxon>Metazoa</taxon>
        <taxon>Ecdysozoa</taxon>
        <taxon>Arthropoda</taxon>
        <taxon>Hexapoda</taxon>
        <taxon>Insecta</taxon>
        <taxon>Pterygota</taxon>
        <taxon>Neoptera</taxon>
        <taxon>Endopterygota</taxon>
        <taxon>Lepidoptera</taxon>
        <taxon>Glossata</taxon>
        <taxon>Ditrysia</taxon>
        <taxon>Papilionoidea</taxon>
        <taxon>Pieridae</taxon>
        <taxon>Dismorphiinae</taxon>
        <taxon>Leptidea</taxon>
    </lineage>
</organism>
<protein>
    <recommendedName>
        <fullName evidence="2">Chitin-binding type-2 domain-containing protein</fullName>
    </recommendedName>
</protein>
<feature type="compositionally biased region" description="Polar residues" evidence="1">
    <location>
        <begin position="179"/>
        <end position="219"/>
    </location>
</feature>
<feature type="region of interest" description="Disordered" evidence="1">
    <location>
        <begin position="89"/>
        <end position="108"/>
    </location>
</feature>